<evidence type="ECO:0000256" key="1">
    <source>
        <dbReference type="ARBA" id="ARBA00004606"/>
    </source>
</evidence>
<keyword evidence="13" id="KW-0520">NAD</keyword>
<feature type="transmembrane region" description="Helical" evidence="23">
    <location>
        <begin position="37"/>
        <end position="60"/>
    </location>
</feature>
<gene>
    <name evidence="24" type="primary">CD38</name>
    <name evidence="24" type="ORF">G0U57_015757</name>
</gene>
<evidence type="ECO:0000256" key="4">
    <source>
        <dbReference type="ARBA" id="ARBA00011982"/>
    </source>
</evidence>
<dbReference type="GO" id="GO:0061809">
    <property type="term" value="F:NAD+ nucleosidase activity, cyclic ADP-ribose generating"/>
    <property type="evidence" value="ECO:0007669"/>
    <property type="project" value="UniProtKB-EC"/>
</dbReference>
<comment type="caution">
    <text evidence="24">The sequence shown here is derived from an EMBL/GenBank/DDBJ whole genome shotgun (WGS) entry which is preliminary data.</text>
</comment>
<accession>A0A8T1T2Q2</accession>
<dbReference type="GO" id="GO:0016740">
    <property type="term" value="F:transferase activity"/>
    <property type="evidence" value="ECO:0007669"/>
    <property type="project" value="UniProtKB-KW"/>
</dbReference>
<evidence type="ECO:0000313" key="24">
    <source>
        <dbReference type="EMBL" id="KAG6935014.1"/>
    </source>
</evidence>
<evidence type="ECO:0000256" key="5">
    <source>
        <dbReference type="ARBA" id="ARBA00012600"/>
    </source>
</evidence>
<comment type="catalytic activity">
    <reaction evidence="22">
        <text>NAD(+) + H2O = ADP-D-ribose + nicotinamide + H(+)</text>
        <dbReference type="Rhea" id="RHEA:16301"/>
        <dbReference type="ChEBI" id="CHEBI:15377"/>
        <dbReference type="ChEBI" id="CHEBI:15378"/>
        <dbReference type="ChEBI" id="CHEBI:17154"/>
        <dbReference type="ChEBI" id="CHEBI:57540"/>
        <dbReference type="ChEBI" id="CHEBI:57967"/>
        <dbReference type="EC" id="3.2.2.6"/>
    </reaction>
</comment>
<dbReference type="Gene3D" id="3.40.50.720">
    <property type="entry name" value="NAD(P)-binding Rossmann-like Domain"/>
    <property type="match status" value="1"/>
</dbReference>
<comment type="similarity">
    <text evidence="2">Belongs to the ADP-ribosyl cyclase family.</text>
</comment>
<evidence type="ECO:0000313" key="25">
    <source>
        <dbReference type="Proteomes" id="UP000765507"/>
    </source>
</evidence>
<evidence type="ECO:0000256" key="6">
    <source>
        <dbReference type="ARBA" id="ARBA00015644"/>
    </source>
</evidence>
<evidence type="ECO:0000256" key="9">
    <source>
        <dbReference type="ARBA" id="ARBA00022801"/>
    </source>
</evidence>
<keyword evidence="10" id="KW-0521">NADP</keyword>
<dbReference type="InterPro" id="IPR003193">
    <property type="entry name" value="ADP-ribosyl_cyclase"/>
</dbReference>
<dbReference type="PANTHER" id="PTHR10912:SF5">
    <property type="entry name" value="ADP-RIBOSYL CYCLASE_CYCLIC ADP-RIBOSE HYDROLASE 1"/>
    <property type="match status" value="1"/>
</dbReference>
<dbReference type="Gene3D" id="1.20.82.10">
    <property type="entry name" value="ADP Ribosyl Cyclase, Chain A, domain 1"/>
    <property type="match status" value="1"/>
</dbReference>
<evidence type="ECO:0000256" key="12">
    <source>
        <dbReference type="ARBA" id="ARBA00022989"/>
    </source>
</evidence>
<keyword evidence="12 23" id="KW-1133">Transmembrane helix</keyword>
<keyword evidence="9" id="KW-0378">Hydrolase</keyword>
<evidence type="ECO:0000256" key="3">
    <source>
        <dbReference type="ARBA" id="ARBA00011738"/>
    </source>
</evidence>
<protein>
    <recommendedName>
        <fullName evidence="6">ADP-ribosyl cyclase/cyclic ADP-ribose hydrolase 1</fullName>
        <ecNumber evidence="5">2.4.99.20</ecNumber>
        <ecNumber evidence="4">3.2.2.6</ecNumber>
    </recommendedName>
    <alternativeName>
        <fullName evidence="21">2'-phospho-ADP-ribosyl cyclase</fullName>
    </alternativeName>
    <alternativeName>
        <fullName evidence="19">2'-phospho-ADP-ribosyl cyclase/2'-phospho-cyclic-ADP-ribose transferase</fullName>
    </alternativeName>
    <alternativeName>
        <fullName evidence="17">2'-phospho-cyclic-ADP-ribose transferase</fullName>
    </alternativeName>
    <alternativeName>
        <fullName evidence="20">ADP-ribosyl cyclase 1</fullName>
    </alternativeName>
    <alternativeName>
        <fullName evidence="18">Cyclic ADP-ribose hydrolase 1</fullName>
    </alternativeName>
</protein>
<sequence>KKRLFCRDQESSCCCCSQTSSTMPFQNRSSRTRPRTFLLVGIIMVLTVTIAAVLTAVLLANGRKETSMQLLQWKGRGTTKHLQEVILGRCYNYITTVNPELRDKDCQKIWETMQMAFIYKNPCNITTEDYQPLLDLASHPIPCNKSLFWSKTNDLVHRYTKTNHNFLTLEDTLLGYMADGVSWCGNPSSPGINYESCPKWSDCENNPSSVYWKMASKMFAEGACGVVQVMLNGSTDAGAFRSNSIFGSIEIFNLDPDKVSTVQIWLMQNIGGPPRESCTGHSITRLKSILEERNFNVSCEDNYRPVQLLQCASDPDHSDCRLCTNSVQ</sequence>
<evidence type="ECO:0000256" key="7">
    <source>
        <dbReference type="ARBA" id="ARBA00022679"/>
    </source>
</evidence>
<keyword evidence="7" id="KW-0808">Transferase</keyword>
<keyword evidence="25" id="KW-1185">Reference proteome</keyword>
<keyword evidence="14 23" id="KW-0472">Membrane</keyword>
<dbReference type="EMBL" id="JAHGAV010000049">
    <property type="protein sequence ID" value="KAG6935014.1"/>
    <property type="molecule type" value="Genomic_DNA"/>
</dbReference>
<evidence type="ECO:0000256" key="21">
    <source>
        <dbReference type="ARBA" id="ARBA00031840"/>
    </source>
</evidence>
<dbReference type="SUPFAM" id="SSF52309">
    <property type="entry name" value="N-(deoxy)ribosyltransferase-like"/>
    <property type="match status" value="1"/>
</dbReference>
<feature type="non-terminal residue" evidence="24">
    <location>
        <position position="328"/>
    </location>
</feature>
<evidence type="ECO:0000256" key="16">
    <source>
        <dbReference type="ARBA" id="ARBA00023180"/>
    </source>
</evidence>
<dbReference type="GO" id="GO:0030890">
    <property type="term" value="P:positive regulation of B cell proliferation"/>
    <property type="evidence" value="ECO:0007669"/>
    <property type="project" value="TreeGrafter"/>
</dbReference>
<comment type="subcellular location">
    <subcellularLocation>
        <location evidence="1">Membrane</location>
        <topology evidence="1">Single-pass type II membrane protein</topology>
    </subcellularLocation>
</comment>
<dbReference type="GO" id="GO:0016849">
    <property type="term" value="F:phosphorus-oxygen lyase activity"/>
    <property type="evidence" value="ECO:0007669"/>
    <property type="project" value="TreeGrafter"/>
</dbReference>
<dbReference type="GO" id="GO:0005886">
    <property type="term" value="C:plasma membrane"/>
    <property type="evidence" value="ECO:0007669"/>
    <property type="project" value="TreeGrafter"/>
</dbReference>
<keyword evidence="11" id="KW-0735">Signal-anchor</keyword>
<evidence type="ECO:0000256" key="15">
    <source>
        <dbReference type="ARBA" id="ARBA00023157"/>
    </source>
</evidence>
<comment type="subunit">
    <text evidence="3">Homodimer.</text>
</comment>
<keyword evidence="15" id="KW-1015">Disulfide bond</keyword>
<dbReference type="AlphaFoldDB" id="A0A8T1T2Q2"/>
<evidence type="ECO:0000256" key="17">
    <source>
        <dbReference type="ARBA" id="ARBA00029787"/>
    </source>
</evidence>
<evidence type="ECO:0000256" key="18">
    <source>
        <dbReference type="ARBA" id="ARBA00030272"/>
    </source>
</evidence>
<dbReference type="EC" id="2.4.99.20" evidence="5"/>
<dbReference type="CDD" id="cd04759">
    <property type="entry name" value="Rib_hydrolase"/>
    <property type="match status" value="1"/>
</dbReference>
<evidence type="ECO:0000256" key="14">
    <source>
        <dbReference type="ARBA" id="ARBA00023136"/>
    </source>
</evidence>
<evidence type="ECO:0000256" key="8">
    <source>
        <dbReference type="ARBA" id="ARBA00022692"/>
    </source>
</evidence>
<keyword evidence="8 23" id="KW-0812">Transmembrane</keyword>
<reference evidence="24 25" key="1">
    <citation type="journal article" date="2020" name="G3 (Bethesda)">
        <title>Draft Genome of the Common Snapping Turtle, Chelydra serpentina, a Model for Phenotypic Plasticity in Reptiles.</title>
        <authorList>
            <person name="Das D."/>
            <person name="Singh S.K."/>
            <person name="Bierstedt J."/>
            <person name="Erickson A."/>
            <person name="Galli G.L.J."/>
            <person name="Crossley D.A. 2nd"/>
            <person name="Rhen T."/>
        </authorList>
    </citation>
    <scope>NUCLEOTIDE SEQUENCE [LARGE SCALE GENOMIC DNA]</scope>
    <source>
        <strain evidence="24">KW</strain>
    </source>
</reference>
<proteinExistence type="inferred from homology"/>
<evidence type="ECO:0000256" key="10">
    <source>
        <dbReference type="ARBA" id="ARBA00022857"/>
    </source>
</evidence>
<evidence type="ECO:0000256" key="23">
    <source>
        <dbReference type="SAM" id="Phobius"/>
    </source>
</evidence>
<evidence type="ECO:0000256" key="13">
    <source>
        <dbReference type="ARBA" id="ARBA00023027"/>
    </source>
</evidence>
<dbReference type="Pfam" id="PF02267">
    <property type="entry name" value="Rib_hydrolayse"/>
    <property type="match status" value="1"/>
</dbReference>
<name>A0A8T1T2Q2_CHESE</name>
<evidence type="ECO:0000256" key="20">
    <source>
        <dbReference type="ARBA" id="ARBA00031355"/>
    </source>
</evidence>
<keyword evidence="16" id="KW-0325">Glycoprotein</keyword>
<evidence type="ECO:0000256" key="22">
    <source>
        <dbReference type="ARBA" id="ARBA00049238"/>
    </source>
</evidence>
<dbReference type="PANTHER" id="PTHR10912">
    <property type="entry name" value="ADP-RIBOSYL CYCLASE"/>
    <property type="match status" value="1"/>
</dbReference>
<evidence type="ECO:0000256" key="19">
    <source>
        <dbReference type="ARBA" id="ARBA00030418"/>
    </source>
</evidence>
<organism evidence="24 25">
    <name type="scientific">Chelydra serpentina</name>
    <name type="common">Snapping turtle</name>
    <name type="synonym">Testudo serpentina</name>
    <dbReference type="NCBI Taxonomy" id="8475"/>
    <lineage>
        <taxon>Eukaryota</taxon>
        <taxon>Metazoa</taxon>
        <taxon>Chordata</taxon>
        <taxon>Craniata</taxon>
        <taxon>Vertebrata</taxon>
        <taxon>Euteleostomi</taxon>
        <taxon>Archelosauria</taxon>
        <taxon>Testudinata</taxon>
        <taxon>Testudines</taxon>
        <taxon>Cryptodira</taxon>
        <taxon>Durocryptodira</taxon>
        <taxon>Americhelydia</taxon>
        <taxon>Chelydroidea</taxon>
        <taxon>Chelydridae</taxon>
        <taxon>Chelydra</taxon>
    </lineage>
</organism>
<dbReference type="OrthoDB" id="10028716at2759"/>
<evidence type="ECO:0000256" key="11">
    <source>
        <dbReference type="ARBA" id="ARBA00022968"/>
    </source>
</evidence>
<dbReference type="EC" id="3.2.2.6" evidence="4"/>
<dbReference type="Proteomes" id="UP000765507">
    <property type="component" value="Unassembled WGS sequence"/>
</dbReference>
<evidence type="ECO:0000256" key="2">
    <source>
        <dbReference type="ARBA" id="ARBA00005406"/>
    </source>
</evidence>